<keyword evidence="9" id="KW-1185">Reference proteome</keyword>
<comment type="subcellular location">
    <subcellularLocation>
        <location evidence="1">Membrane</location>
        <topology evidence="1">Multi-pass membrane protein</topology>
    </subcellularLocation>
</comment>
<feature type="compositionally biased region" description="Polar residues" evidence="5">
    <location>
        <begin position="690"/>
        <end position="710"/>
    </location>
</feature>
<evidence type="ECO:0000256" key="2">
    <source>
        <dbReference type="ARBA" id="ARBA00022692"/>
    </source>
</evidence>
<accession>A0A9P4HAH7</accession>
<feature type="transmembrane region" description="Helical" evidence="6">
    <location>
        <begin position="344"/>
        <end position="368"/>
    </location>
</feature>
<feature type="region of interest" description="Disordered" evidence="5">
    <location>
        <begin position="587"/>
        <end position="768"/>
    </location>
</feature>
<dbReference type="GO" id="GO:0022857">
    <property type="term" value="F:transmembrane transporter activity"/>
    <property type="evidence" value="ECO:0007669"/>
    <property type="project" value="InterPro"/>
</dbReference>
<feature type="compositionally biased region" description="Low complexity" evidence="5">
    <location>
        <begin position="1119"/>
        <end position="1134"/>
    </location>
</feature>
<feature type="compositionally biased region" description="Basic and acidic residues" evidence="5">
    <location>
        <begin position="1449"/>
        <end position="1460"/>
    </location>
</feature>
<feature type="transmembrane region" description="Helical" evidence="6">
    <location>
        <begin position="205"/>
        <end position="227"/>
    </location>
</feature>
<dbReference type="InterPro" id="IPR011701">
    <property type="entry name" value="MFS"/>
</dbReference>
<feature type="transmembrane region" description="Helical" evidence="6">
    <location>
        <begin position="233"/>
        <end position="253"/>
    </location>
</feature>
<feature type="transmembrane region" description="Helical" evidence="6">
    <location>
        <begin position="139"/>
        <end position="163"/>
    </location>
</feature>
<feature type="region of interest" description="Disordered" evidence="5">
    <location>
        <begin position="920"/>
        <end position="966"/>
    </location>
</feature>
<feature type="compositionally biased region" description="Basic and acidic residues" evidence="5">
    <location>
        <begin position="1673"/>
        <end position="1685"/>
    </location>
</feature>
<dbReference type="InterPro" id="IPR020846">
    <property type="entry name" value="MFS_dom"/>
</dbReference>
<dbReference type="PANTHER" id="PTHR23507">
    <property type="entry name" value="ZGC:174356"/>
    <property type="match status" value="1"/>
</dbReference>
<evidence type="ECO:0000313" key="8">
    <source>
        <dbReference type="EMBL" id="KAF2030895.1"/>
    </source>
</evidence>
<feature type="transmembrane region" description="Helical" evidence="6">
    <location>
        <begin position="443"/>
        <end position="463"/>
    </location>
</feature>
<feature type="compositionally biased region" description="Low complexity" evidence="5">
    <location>
        <begin position="1525"/>
        <end position="1540"/>
    </location>
</feature>
<feature type="compositionally biased region" description="Low complexity" evidence="5">
    <location>
        <begin position="1617"/>
        <end position="1633"/>
    </location>
</feature>
<keyword evidence="2 6" id="KW-0812">Transmembrane</keyword>
<evidence type="ECO:0000256" key="1">
    <source>
        <dbReference type="ARBA" id="ARBA00004141"/>
    </source>
</evidence>
<feature type="region of interest" description="Disordered" evidence="5">
    <location>
        <begin position="1673"/>
        <end position="1705"/>
    </location>
</feature>
<feature type="transmembrane region" description="Helical" evidence="6">
    <location>
        <begin position="40"/>
        <end position="61"/>
    </location>
</feature>
<evidence type="ECO:0000259" key="7">
    <source>
        <dbReference type="PROSITE" id="PS50850"/>
    </source>
</evidence>
<dbReference type="InterPro" id="IPR036259">
    <property type="entry name" value="MFS_trans_sf"/>
</dbReference>
<feature type="transmembrane region" description="Helical" evidence="6">
    <location>
        <begin position="169"/>
        <end position="193"/>
    </location>
</feature>
<feature type="compositionally biased region" description="Polar residues" evidence="5">
    <location>
        <begin position="824"/>
        <end position="837"/>
    </location>
</feature>
<feature type="region of interest" description="Disordered" evidence="5">
    <location>
        <begin position="516"/>
        <end position="567"/>
    </location>
</feature>
<keyword evidence="4 6" id="KW-0472">Membrane</keyword>
<feature type="compositionally biased region" description="Polar residues" evidence="5">
    <location>
        <begin position="627"/>
        <end position="652"/>
    </location>
</feature>
<evidence type="ECO:0000256" key="3">
    <source>
        <dbReference type="ARBA" id="ARBA00022989"/>
    </source>
</evidence>
<feature type="compositionally biased region" description="Polar residues" evidence="5">
    <location>
        <begin position="1496"/>
        <end position="1512"/>
    </location>
</feature>
<evidence type="ECO:0000313" key="9">
    <source>
        <dbReference type="Proteomes" id="UP000799777"/>
    </source>
</evidence>
<protein>
    <recommendedName>
        <fullName evidence="7">Major facilitator superfamily (MFS) profile domain-containing protein</fullName>
    </recommendedName>
</protein>
<feature type="region of interest" description="Disordered" evidence="5">
    <location>
        <begin position="791"/>
        <end position="842"/>
    </location>
</feature>
<proteinExistence type="predicted"/>
<sequence>MAAQTRHSPRGSTEEGASLLSASASNTSLPLSPPPPKKPWVLLVVLGLFLVAIVDVGAFLAEPPRTRIFEANICLSYYREHDVSVIGADGTVPESQCKIDAVQQKMAMIFGWQDMFDALPGTLLAVPFGTLADRVGRKWIFTASLFGLQLSSAWVLLICYFKSLPLQLTWFSSAFFLLGGGPIVAAAIAITMMADIVPPEKRTTIFLYLTASVLVAEMIAPIMAARLMEKSDWLPLLLALGIQQIGICIAFFFPETLHLRDLPEPKDGDDESIQLRPLPPKGGYFTLKAQLHNFHVAYTFLRSDWTLGLVVFTFMANRFGRQAITLLVRYASKRYGWEIKKAAYLLSLRAATNLAAVAVFLPLVNWCLLKRLRMRVHFADVWIARGSIILTTISFFVMGIAAYPALLVIGLLIYNMGSGYNAAMRSVAIHVVGGQSSPDVGKMMSTIAVMESIGAMIAGPLFSQLFQWGMDLGSAWLGLPYLASVLVLGMMTVITFMISVKDGDIGYVEVHGEDEEDYDGELGRSSALADDVGPRHMPDAGTRLRRYKSTSTVHRQPPPISEPLDQDTVRQHALAAATVAFRRAQAQESAGATKATSDLSRSKSNASRKSLTSQGQGSHFPPRESSFRSTQPQKTAQGHGAQRQSRSSTINTEKFPPFYPTPNLNLDRPVSAPRPLSAQPSIAFSEHSRPSTQPKAGRQSASPSITSQQIRKARSMYYASSVQTGSPIARPPAKYLTTPPPVTTSPLADLPVPLPPPQSLGPSPLGGPRLPVTVAADESVDMARDKYLQTFQQRSTKHKPSLFMAPFMKRQDRGKDKSKRLSSGLASRPTSSQQTPEDSADTTLIDFMPQASHSEKKDKRSFSGSLKSKFKRVFRRTSNKSLNLPVQHIDASREYYASPAIEIPVVGDRYAIPSPDEEMLQRVRSRTPSLEIGRPHFLRSKSRTSSNDSARSNRSNRSLHSETNITNISTSRVTSWGTSASGDTAATRALKRLTVIHEAKDSIGSEADRIASMTIKGKSLPPSALAAFREPMPMESLLEESSIGVDPKRVFSALMKEIDASKPAETASNPAERTPGAESDVFESSTTKGLHARRREVHSSASRDFRPSTGHDCRPPSRRSPSAAAQSTQSKTSTIRTLGRAIRSTIRTVTPGEHRASPCPERPGQGDLDTSSPPEPNGSDEDCIKVNADRQAQVYSPSAATIEQRVERAKGRWKIPLEEAEKLHFPHETDRTYNIANFVRVDIMTGDTGEAMEQIEMARTDVPASPTQPVSPPPRPVMSPLSPSIYSRNTDGVSILPNDSVLSFHGPGDLERQHNSGSAVILTSQSVRSYVVGTPSPRRPDSTRSSRDWKAWLSHEVSSMEFTSEEDLKIDESYVTPSGTHRKDVTRTSYTEQDDTTVILRPSCDTATPRAGGIAVETEHTASNSLADDTVRNAMQIKGTPTSVVFERSQSHPDTFKEISPHNTPPTSERGEASKLPTRPGSTPLLARQRGATTPKHGSSASQPVLETPRSSRMNDRFPFINTVRRSSNNSAGSSRLSRSPTESVSSSLRSAHKTPSPRVYSDLSLPSTDQTTQRVANTAPKQNELQCQSKENITPPSTSGIRTSRRPNISPLGLASRPTSLQPLSSSTLNRSTTSMNQYASNVPKIEHSKHKSSLAATPLRPRVRVTLRPISPEKLDRRPKSAFDLRGANSSLPRPASEIRRPALQLKPSTSSLLLSKEPSPGAQDRVIDSILEHGDRSGSVTPGQRMADRFLRERKSTGVLEGKHRGGLRLVREDTPAFL</sequence>
<feature type="region of interest" description="Disordered" evidence="5">
    <location>
        <begin position="1061"/>
        <end position="1182"/>
    </location>
</feature>
<gene>
    <name evidence="8" type="ORF">EK21DRAFT_111562</name>
</gene>
<feature type="compositionally biased region" description="Basic and acidic residues" evidence="5">
    <location>
        <begin position="1097"/>
        <end position="1115"/>
    </location>
</feature>
<evidence type="ECO:0000256" key="4">
    <source>
        <dbReference type="ARBA" id="ARBA00023136"/>
    </source>
</evidence>
<feature type="transmembrane region" description="Helical" evidence="6">
    <location>
        <begin position="475"/>
        <end position="498"/>
    </location>
</feature>
<feature type="compositionally biased region" description="Low complexity" evidence="5">
    <location>
        <begin position="943"/>
        <end position="958"/>
    </location>
</feature>
<evidence type="ECO:0000256" key="5">
    <source>
        <dbReference type="SAM" id="MobiDB-lite"/>
    </source>
</evidence>
<dbReference type="EMBL" id="ML978186">
    <property type="protein sequence ID" value="KAF2030895.1"/>
    <property type="molecule type" value="Genomic_DNA"/>
</dbReference>
<feature type="region of interest" description="Disordered" evidence="5">
    <location>
        <begin position="1444"/>
        <end position="1633"/>
    </location>
</feature>
<dbReference type="SUPFAM" id="SSF103473">
    <property type="entry name" value="MFS general substrate transporter"/>
    <property type="match status" value="1"/>
</dbReference>
<organism evidence="8 9">
    <name type="scientific">Setomelanomma holmii</name>
    <dbReference type="NCBI Taxonomy" id="210430"/>
    <lineage>
        <taxon>Eukaryota</taxon>
        <taxon>Fungi</taxon>
        <taxon>Dikarya</taxon>
        <taxon>Ascomycota</taxon>
        <taxon>Pezizomycotina</taxon>
        <taxon>Dothideomycetes</taxon>
        <taxon>Pleosporomycetidae</taxon>
        <taxon>Pleosporales</taxon>
        <taxon>Pleosporineae</taxon>
        <taxon>Phaeosphaeriaceae</taxon>
        <taxon>Setomelanomma</taxon>
    </lineage>
</organism>
<comment type="caution">
    <text evidence="8">The sequence shown here is derived from an EMBL/GenBank/DDBJ whole genome shotgun (WGS) entry which is preliminary data.</text>
</comment>
<dbReference type="PANTHER" id="PTHR23507:SF1">
    <property type="entry name" value="FI18259P1-RELATED"/>
    <property type="match status" value="1"/>
</dbReference>
<dbReference type="Pfam" id="PF07690">
    <property type="entry name" value="MFS_1"/>
    <property type="match status" value="1"/>
</dbReference>
<name>A0A9P4HAH7_9PLEO</name>
<feature type="compositionally biased region" description="Polar residues" evidence="5">
    <location>
        <begin position="1565"/>
        <end position="1603"/>
    </location>
</feature>
<reference evidence="8" key="1">
    <citation type="journal article" date="2020" name="Stud. Mycol.">
        <title>101 Dothideomycetes genomes: a test case for predicting lifestyles and emergence of pathogens.</title>
        <authorList>
            <person name="Haridas S."/>
            <person name="Albert R."/>
            <person name="Binder M."/>
            <person name="Bloem J."/>
            <person name="Labutti K."/>
            <person name="Salamov A."/>
            <person name="Andreopoulos B."/>
            <person name="Baker S."/>
            <person name="Barry K."/>
            <person name="Bills G."/>
            <person name="Bluhm B."/>
            <person name="Cannon C."/>
            <person name="Castanera R."/>
            <person name="Culley D."/>
            <person name="Daum C."/>
            <person name="Ezra D."/>
            <person name="Gonzalez J."/>
            <person name="Henrissat B."/>
            <person name="Kuo A."/>
            <person name="Liang C."/>
            <person name="Lipzen A."/>
            <person name="Lutzoni F."/>
            <person name="Magnuson J."/>
            <person name="Mondo S."/>
            <person name="Nolan M."/>
            <person name="Ohm R."/>
            <person name="Pangilinan J."/>
            <person name="Park H.-J."/>
            <person name="Ramirez L."/>
            <person name="Alfaro M."/>
            <person name="Sun H."/>
            <person name="Tritt A."/>
            <person name="Yoshinaga Y."/>
            <person name="Zwiers L.-H."/>
            <person name="Turgeon B."/>
            <person name="Goodwin S."/>
            <person name="Spatafora J."/>
            <person name="Crous P."/>
            <person name="Grigoriev I."/>
        </authorList>
    </citation>
    <scope>NUCLEOTIDE SEQUENCE</scope>
    <source>
        <strain evidence="8">CBS 110217</strain>
    </source>
</reference>
<keyword evidence="3 6" id="KW-1133">Transmembrane helix</keyword>
<dbReference type="Proteomes" id="UP000799777">
    <property type="component" value="Unassembled WGS sequence"/>
</dbReference>
<feature type="domain" description="Major facilitator superfamily (MFS) profile" evidence="7">
    <location>
        <begin position="41"/>
        <end position="501"/>
    </location>
</feature>
<dbReference type="PROSITE" id="PS50850">
    <property type="entry name" value="MFS"/>
    <property type="match status" value="1"/>
</dbReference>
<feature type="transmembrane region" description="Helical" evidence="6">
    <location>
        <begin position="388"/>
        <end position="414"/>
    </location>
</feature>
<feature type="compositionally biased region" description="Polar residues" evidence="5">
    <location>
        <begin position="588"/>
        <end position="617"/>
    </location>
</feature>
<dbReference type="GO" id="GO:0016020">
    <property type="term" value="C:membrane"/>
    <property type="evidence" value="ECO:0007669"/>
    <property type="project" value="UniProtKB-SubCell"/>
</dbReference>
<feature type="compositionally biased region" description="Polar residues" evidence="5">
    <location>
        <begin position="1541"/>
        <end position="1550"/>
    </location>
</feature>
<dbReference type="Gene3D" id="1.20.1250.20">
    <property type="entry name" value="MFS general substrate transporter like domains"/>
    <property type="match status" value="1"/>
</dbReference>
<evidence type="ECO:0000256" key="6">
    <source>
        <dbReference type="SAM" id="Phobius"/>
    </source>
</evidence>
<dbReference type="OrthoDB" id="194139at2759"/>